<dbReference type="AlphaFoldDB" id="A0A163LB53"/>
<dbReference type="RefSeq" id="WP_063479087.1">
    <property type="nucleotide sequence ID" value="NZ_CP147845.1"/>
</dbReference>
<dbReference type="InterPro" id="IPR017853">
    <property type="entry name" value="GH"/>
</dbReference>
<dbReference type="SUPFAM" id="SSF51445">
    <property type="entry name" value="(Trans)glycosidases"/>
    <property type="match status" value="1"/>
</dbReference>
<dbReference type="Pfam" id="PF01915">
    <property type="entry name" value="Glyco_hydro_3_C"/>
    <property type="match status" value="1"/>
</dbReference>
<evidence type="ECO:0000256" key="2">
    <source>
        <dbReference type="ARBA" id="ARBA00022801"/>
    </source>
</evidence>
<dbReference type="PANTHER" id="PTHR30480">
    <property type="entry name" value="BETA-HEXOSAMINIDASE-RELATED"/>
    <property type="match status" value="1"/>
</dbReference>
<dbReference type="GO" id="GO:0009254">
    <property type="term" value="P:peptidoglycan turnover"/>
    <property type="evidence" value="ECO:0007669"/>
    <property type="project" value="TreeGrafter"/>
</dbReference>
<dbReference type="SUPFAM" id="SSF52279">
    <property type="entry name" value="Beta-D-glucan exohydrolase, C-terminal domain"/>
    <property type="match status" value="1"/>
</dbReference>
<proteinExistence type="inferred from homology"/>
<evidence type="ECO:0000256" key="1">
    <source>
        <dbReference type="ARBA" id="ARBA00005336"/>
    </source>
</evidence>
<protein>
    <submittedName>
        <fullName evidence="6">Glycoside hydrolase</fullName>
    </submittedName>
</protein>
<sequence>MKWTIADLSLEQKVGQMFICGFNALTPNEHANILIDQYQVGGICYFRRNVRTLPQLAELSESLQQLASGSQKLPLLLSIDQEGGMVARIDHEGISRIPGNMALGAAGSAEDSYRVAQIGARELRSLGVNMNFAPCLDVNNNPRNPVIGVRSFSEDPQAVAALGTAAIKGYQEEGVSATAKHFPGHGDTSVDSHLGRASVPHDMERLRRVELYPFAQAIKAGVDAIMTAHVSFPAIESSDLPATLSHAVLTGLLREEMGFEGLIVTDCLEMHAISKEYGIPEGAIRAIEAGADCVLVSHTLSEQTAAITAVIEAVQSGRLSMNLIDRSVERILALKERNAKLAEELPVQSIGEVTEETKQLLAQIAGRGITLVKDEGQLPLQAEQAIAVIWPELLQATQVDEAWSKSYTLGDALRSYGVQADDLRVGTDMSDAEVEQAVKAAEGYRQIVVATYTSESRLPAGQQKLVNKLAELEGVSIVVVATRNPYDMNDLPPVATYLCSYENTPYYMNAAAGVLLGKVIPEGKLPVSISDTYPLGWSGHQDYVNN</sequence>
<dbReference type="GO" id="GO:0005975">
    <property type="term" value="P:carbohydrate metabolic process"/>
    <property type="evidence" value="ECO:0007669"/>
    <property type="project" value="InterPro"/>
</dbReference>
<evidence type="ECO:0000313" key="7">
    <source>
        <dbReference type="Proteomes" id="UP000076796"/>
    </source>
</evidence>
<name>A0A163LB53_9BACL</name>
<comment type="caution">
    <text evidence="6">The sequence shown here is derived from an EMBL/GenBank/DDBJ whole genome shotgun (WGS) entry which is preliminary data.</text>
</comment>
<dbReference type="InterPro" id="IPR036881">
    <property type="entry name" value="Glyco_hydro_3_C_sf"/>
</dbReference>
<comment type="similarity">
    <text evidence="1">Belongs to the glycosyl hydrolase 3 family.</text>
</comment>
<evidence type="ECO:0000313" key="6">
    <source>
        <dbReference type="EMBL" id="KZS47959.1"/>
    </source>
</evidence>
<dbReference type="InterPro" id="IPR002772">
    <property type="entry name" value="Glyco_hydro_3_C"/>
</dbReference>
<accession>A0A163LB53</accession>
<keyword evidence="3" id="KW-0326">Glycosidase</keyword>
<dbReference type="Proteomes" id="UP000076796">
    <property type="component" value="Unassembled WGS sequence"/>
</dbReference>
<evidence type="ECO:0000259" key="4">
    <source>
        <dbReference type="Pfam" id="PF00933"/>
    </source>
</evidence>
<dbReference type="OrthoDB" id="9805821at2"/>
<feature type="domain" description="Glycoside hydrolase family 3 N-terminal" evidence="4">
    <location>
        <begin position="10"/>
        <end position="333"/>
    </location>
</feature>
<organism evidence="6 7">
    <name type="scientific">Paenibacillus glucanolyticus</name>
    <dbReference type="NCBI Taxonomy" id="59843"/>
    <lineage>
        <taxon>Bacteria</taxon>
        <taxon>Bacillati</taxon>
        <taxon>Bacillota</taxon>
        <taxon>Bacilli</taxon>
        <taxon>Bacillales</taxon>
        <taxon>Paenibacillaceae</taxon>
        <taxon>Paenibacillus</taxon>
    </lineage>
</organism>
<dbReference type="GO" id="GO:0004553">
    <property type="term" value="F:hydrolase activity, hydrolyzing O-glycosyl compounds"/>
    <property type="evidence" value="ECO:0007669"/>
    <property type="project" value="InterPro"/>
</dbReference>
<dbReference type="GeneID" id="97556549"/>
<dbReference type="PANTHER" id="PTHR30480:SF16">
    <property type="entry name" value="GLYCOSIDE HYDROLASE FAMILY 3 DOMAIN PROTEIN"/>
    <property type="match status" value="1"/>
</dbReference>
<reference evidence="6" key="1">
    <citation type="journal article" date="2016" name="Genome Announc.">
        <title>Draft genomes of two strains of Paenibacillus glucanolyticus with capability to degrade lignocellulose.</title>
        <authorList>
            <person name="Mathews S.L."/>
            <person name="Pawlak J."/>
            <person name="Grunden A.M."/>
        </authorList>
    </citation>
    <scope>NUCLEOTIDE SEQUENCE [LARGE SCALE GENOMIC DNA]</scope>
    <source>
        <strain evidence="6">SLM1</strain>
    </source>
</reference>
<dbReference type="InterPro" id="IPR001764">
    <property type="entry name" value="Glyco_hydro_3_N"/>
</dbReference>
<dbReference type="Pfam" id="PF00933">
    <property type="entry name" value="Glyco_hydro_3"/>
    <property type="match status" value="1"/>
</dbReference>
<keyword evidence="2 6" id="KW-0378">Hydrolase</keyword>
<dbReference type="InterPro" id="IPR050226">
    <property type="entry name" value="NagZ_Beta-hexosaminidase"/>
</dbReference>
<evidence type="ECO:0000259" key="5">
    <source>
        <dbReference type="Pfam" id="PF01915"/>
    </source>
</evidence>
<dbReference type="NCBIfam" id="NF003740">
    <property type="entry name" value="PRK05337.1"/>
    <property type="match status" value="1"/>
</dbReference>
<dbReference type="Gene3D" id="3.40.50.1700">
    <property type="entry name" value="Glycoside hydrolase family 3 C-terminal domain"/>
    <property type="match status" value="1"/>
</dbReference>
<keyword evidence="7" id="KW-1185">Reference proteome</keyword>
<dbReference type="STRING" id="59843.A3958_18965"/>
<dbReference type="EMBL" id="LWMH01000001">
    <property type="protein sequence ID" value="KZS47959.1"/>
    <property type="molecule type" value="Genomic_DNA"/>
</dbReference>
<feature type="domain" description="Glycoside hydrolase family 3 C-terminal" evidence="5">
    <location>
        <begin position="369"/>
        <end position="531"/>
    </location>
</feature>
<dbReference type="InterPro" id="IPR036962">
    <property type="entry name" value="Glyco_hydro_3_N_sf"/>
</dbReference>
<evidence type="ECO:0000256" key="3">
    <source>
        <dbReference type="ARBA" id="ARBA00023295"/>
    </source>
</evidence>
<dbReference type="Gene3D" id="3.20.20.300">
    <property type="entry name" value="Glycoside hydrolase, family 3, N-terminal domain"/>
    <property type="match status" value="1"/>
</dbReference>
<gene>
    <name evidence="6" type="ORF">AWU65_19555</name>
</gene>